<feature type="non-terminal residue" evidence="1">
    <location>
        <position position="1"/>
    </location>
</feature>
<dbReference type="EMBL" id="LUTY01002096">
    <property type="protein sequence ID" value="OAD20808.1"/>
    <property type="molecule type" value="Genomic_DNA"/>
</dbReference>
<feature type="non-terminal residue" evidence="1">
    <location>
        <position position="195"/>
    </location>
</feature>
<accession>A0A176RYP5</accession>
<dbReference type="Proteomes" id="UP000076962">
    <property type="component" value="Unassembled WGS sequence"/>
</dbReference>
<organism evidence="1 2">
    <name type="scientific">Candidatus Thiomargarita nelsonii</name>
    <dbReference type="NCBI Taxonomy" id="1003181"/>
    <lineage>
        <taxon>Bacteria</taxon>
        <taxon>Pseudomonadati</taxon>
        <taxon>Pseudomonadota</taxon>
        <taxon>Gammaproteobacteria</taxon>
        <taxon>Thiotrichales</taxon>
        <taxon>Thiotrichaceae</taxon>
        <taxon>Thiomargarita</taxon>
    </lineage>
</organism>
<comment type="caution">
    <text evidence="1">The sequence shown here is derived from an EMBL/GenBank/DDBJ whole genome shotgun (WGS) entry which is preliminary data.</text>
</comment>
<evidence type="ECO:0000313" key="1">
    <source>
        <dbReference type="EMBL" id="OAD20808.1"/>
    </source>
</evidence>
<keyword evidence="2" id="KW-1185">Reference proteome</keyword>
<name>A0A176RYP5_9GAMM</name>
<proteinExistence type="predicted"/>
<protein>
    <submittedName>
        <fullName evidence="1">Uncharacterized protein</fullName>
    </submittedName>
</protein>
<evidence type="ECO:0000313" key="2">
    <source>
        <dbReference type="Proteomes" id="UP000076962"/>
    </source>
</evidence>
<dbReference type="AlphaFoldDB" id="A0A176RYP5"/>
<reference evidence="1 2" key="1">
    <citation type="submission" date="2016-05" db="EMBL/GenBank/DDBJ databases">
        <title>Single-cell genome of chain-forming Candidatus Thiomargarita nelsonii and comparison to other large sulfur-oxidizing bacteria.</title>
        <authorList>
            <person name="Winkel M."/>
            <person name="Salman V."/>
            <person name="Woyke T."/>
            <person name="Schulz-Vogt H."/>
            <person name="Richter M."/>
            <person name="Flood B."/>
            <person name="Bailey J."/>
            <person name="Amann R."/>
            <person name="Mussmann M."/>
        </authorList>
    </citation>
    <scope>NUCLEOTIDE SEQUENCE [LARGE SCALE GENOMIC DNA]</scope>
    <source>
        <strain evidence="1 2">THI036</strain>
    </source>
</reference>
<gene>
    <name evidence="1" type="ORF">THIOM_003464</name>
</gene>
<sequence length="195" mass="22572">HFPIEGTPVDSPQQSRLEWHADSHSFLAEKPLLLNPEIDHPEQYLQFDTNGRIYPKDGLSTHQTKRAETTIQVFNQNRQPLVLARKAKIDFFLNNFKIQILNYLKNQEKGPLDHSIFKILFESAFTGLRQSAKPESDYSLLGLNMLDNFNAFFTDRISGEKNQQILTRAYEIFIKQSHFPIEGTPVDSPQQSRLE</sequence>